<evidence type="ECO:0000313" key="5">
    <source>
        <dbReference type="EMBL" id="MBB1489487.1"/>
    </source>
</evidence>
<comment type="caution">
    <text evidence="5">The sequence shown here is derived from an EMBL/GenBank/DDBJ whole genome shotgun (WGS) entry which is preliminary data.</text>
</comment>
<gene>
    <name evidence="5" type="ORF">H4O21_23025</name>
</gene>
<dbReference type="Proteomes" id="UP000565262">
    <property type="component" value="Unassembled WGS sequence"/>
</dbReference>
<dbReference type="InterPro" id="IPR052021">
    <property type="entry name" value="Type-I_RS_S_subunit"/>
</dbReference>
<keyword evidence="6" id="KW-1185">Reference proteome</keyword>
<accession>A0A839IYP7</accession>
<evidence type="ECO:0000313" key="6">
    <source>
        <dbReference type="Proteomes" id="UP000565262"/>
    </source>
</evidence>
<dbReference type="InterPro" id="IPR044946">
    <property type="entry name" value="Restrct_endonuc_typeI_TRD_sf"/>
</dbReference>
<dbReference type="GO" id="GO:0009307">
    <property type="term" value="P:DNA restriction-modification system"/>
    <property type="evidence" value="ECO:0007669"/>
    <property type="project" value="UniProtKB-KW"/>
</dbReference>
<dbReference type="InterPro" id="IPR000055">
    <property type="entry name" value="Restrct_endonuc_typeI_TRD"/>
</dbReference>
<keyword evidence="5" id="KW-0255">Endonuclease</keyword>
<dbReference type="Gene3D" id="1.10.287.1120">
    <property type="entry name" value="Bipartite methylase S protein"/>
    <property type="match status" value="1"/>
</dbReference>
<reference evidence="5 6" key="1">
    <citation type="submission" date="2020-08" db="EMBL/GenBank/DDBJ databases">
        <title>Oceanospirillum sp. nov. isolated from marine sediment.</title>
        <authorList>
            <person name="Ji X."/>
        </authorList>
    </citation>
    <scope>NUCLEOTIDE SEQUENCE [LARGE SCALE GENOMIC DNA]</scope>
    <source>
        <strain evidence="5 6">D5</strain>
    </source>
</reference>
<keyword evidence="3" id="KW-0238">DNA-binding</keyword>
<dbReference type="Gene3D" id="3.90.220.20">
    <property type="entry name" value="DNA methylase specificity domains"/>
    <property type="match status" value="2"/>
</dbReference>
<evidence type="ECO:0000259" key="4">
    <source>
        <dbReference type="Pfam" id="PF01420"/>
    </source>
</evidence>
<dbReference type="PANTHER" id="PTHR30408:SF12">
    <property type="entry name" value="TYPE I RESTRICTION ENZYME MJAVIII SPECIFICITY SUBUNIT"/>
    <property type="match status" value="1"/>
</dbReference>
<dbReference type="Pfam" id="PF01420">
    <property type="entry name" value="Methylase_S"/>
    <property type="match status" value="2"/>
</dbReference>
<proteinExistence type="inferred from homology"/>
<feature type="domain" description="Type I restriction modification DNA specificity" evidence="4">
    <location>
        <begin position="249"/>
        <end position="426"/>
    </location>
</feature>
<feature type="domain" description="Type I restriction modification DNA specificity" evidence="4">
    <location>
        <begin position="65"/>
        <end position="210"/>
    </location>
</feature>
<dbReference type="GO" id="GO:0004519">
    <property type="term" value="F:endonuclease activity"/>
    <property type="evidence" value="ECO:0007669"/>
    <property type="project" value="UniProtKB-KW"/>
</dbReference>
<evidence type="ECO:0000256" key="3">
    <source>
        <dbReference type="ARBA" id="ARBA00023125"/>
    </source>
</evidence>
<dbReference type="GO" id="GO:0003677">
    <property type="term" value="F:DNA binding"/>
    <property type="evidence" value="ECO:0007669"/>
    <property type="project" value="UniProtKB-KW"/>
</dbReference>
<dbReference type="EMBL" id="JACJFM010000056">
    <property type="protein sequence ID" value="MBB1489487.1"/>
    <property type="molecule type" value="Genomic_DNA"/>
</dbReference>
<dbReference type="AlphaFoldDB" id="A0A839IYP7"/>
<keyword evidence="5" id="KW-0378">Hydrolase</keyword>
<comment type="similarity">
    <text evidence="1">Belongs to the type-I restriction system S methylase family.</text>
</comment>
<name>A0A839IYP7_9GAMM</name>
<protein>
    <submittedName>
        <fullName evidence="5">Restriction endonuclease subunit S</fullName>
    </submittedName>
</protein>
<keyword evidence="5" id="KW-0540">Nuclease</keyword>
<evidence type="ECO:0000256" key="1">
    <source>
        <dbReference type="ARBA" id="ARBA00010923"/>
    </source>
</evidence>
<keyword evidence="2" id="KW-0680">Restriction system</keyword>
<organism evidence="5 6">
    <name type="scientific">Oceanospirillum sediminis</name>
    <dbReference type="NCBI Taxonomy" id="2760088"/>
    <lineage>
        <taxon>Bacteria</taxon>
        <taxon>Pseudomonadati</taxon>
        <taxon>Pseudomonadota</taxon>
        <taxon>Gammaproteobacteria</taxon>
        <taxon>Oceanospirillales</taxon>
        <taxon>Oceanospirillaceae</taxon>
        <taxon>Oceanospirillum</taxon>
    </lineage>
</organism>
<dbReference type="RefSeq" id="WP_182811834.1">
    <property type="nucleotide sequence ID" value="NZ_JACJFM010000056.1"/>
</dbReference>
<evidence type="ECO:0000256" key="2">
    <source>
        <dbReference type="ARBA" id="ARBA00022747"/>
    </source>
</evidence>
<dbReference type="PANTHER" id="PTHR30408">
    <property type="entry name" value="TYPE-1 RESTRICTION ENZYME ECOKI SPECIFICITY PROTEIN"/>
    <property type="match status" value="1"/>
</dbReference>
<sequence>MTGKYQPYPEYKDSGVEWLGKIPKHWSSGPVKYVLSSKKGACKAGPFGSHLTNTDMTGRDVKVINQKNIISNNMDLGDFFISKEKYEDLQAFKIQKGDILVTTRGTIGKTSIFSSNQTAILHPCLIRLQIDENILIRQWLALIIQESGYVIEQILVKSNATTIEVIYSENLLNVDITYPPCLKEQRTIAAFLNHETARIDQLIEKQQQLIKLLKEKRQAVISHAVTKGLNPDVAMKDSGVEWLGKVPKHWVISRLKYEAKIVDCKNRTPEYFDDGSYLVVRTTNVKNQNLLLDGALYTNDENFKIWTQRGIPPIGSILFTREAPTGEVCLVPEYPALCMGQRMMNFIPHDSKYTVFLFDYLTSDCLNRYIESEASGSTVTHLRVEQVYNIPVVIPPYDEQVKIDQLVSNLKNNFNLLIEQSNDAIELMKERRTALISAAVTGKIDLRGWQPPAQESA</sequence>
<dbReference type="SUPFAM" id="SSF116734">
    <property type="entry name" value="DNA methylase specificity domain"/>
    <property type="match status" value="2"/>
</dbReference>